<evidence type="ECO:0000313" key="2">
    <source>
        <dbReference type="Proteomes" id="UP000255334"/>
    </source>
</evidence>
<protein>
    <submittedName>
        <fullName evidence="1">Uncharacterized protein</fullName>
    </submittedName>
</protein>
<accession>A0A370XC68</accession>
<dbReference type="RefSeq" id="WP_115476275.1">
    <property type="nucleotide sequence ID" value="NZ_QRBF01000001.1"/>
</dbReference>
<dbReference type="Proteomes" id="UP000255334">
    <property type="component" value="Unassembled WGS sequence"/>
</dbReference>
<proteinExistence type="predicted"/>
<reference evidence="1 2" key="1">
    <citation type="submission" date="2018-07" db="EMBL/GenBank/DDBJ databases">
        <title>Dyella monticola sp. nov. and Dyella psychrodurans sp. nov. isolated from monsoon evergreen broad-leaved forest soil of Dinghu Mountain, China.</title>
        <authorList>
            <person name="Gao Z."/>
            <person name="Qiu L."/>
        </authorList>
    </citation>
    <scope>NUCLEOTIDE SEQUENCE [LARGE SCALE GENOMIC DNA]</scope>
    <source>
        <strain evidence="1 2">4MSK11</strain>
    </source>
</reference>
<gene>
    <name evidence="1" type="ORF">DWU99_01755</name>
</gene>
<evidence type="ECO:0000313" key="1">
    <source>
        <dbReference type="EMBL" id="RDS86024.1"/>
    </source>
</evidence>
<name>A0A370XC68_9GAMM</name>
<dbReference type="AlphaFoldDB" id="A0A370XC68"/>
<comment type="caution">
    <text evidence="1">The sequence shown here is derived from an EMBL/GenBank/DDBJ whole genome shotgun (WGS) entry which is preliminary data.</text>
</comment>
<dbReference type="OrthoDB" id="5958402at2"/>
<keyword evidence="2" id="KW-1185">Reference proteome</keyword>
<sequence length="86" mass="9686">MDDSYDTEVYAVLLGVGTLDRAQRDAFAEEFNKFMYGSPQGQRRLMEHWSSQCGESENPTIRMIAESSAVYVASTRKKAAKTNRGE</sequence>
<dbReference type="EMBL" id="QRBF01000001">
    <property type="protein sequence ID" value="RDS86024.1"/>
    <property type="molecule type" value="Genomic_DNA"/>
</dbReference>
<organism evidence="1 2">
    <name type="scientific">Dyella psychrodurans</name>
    <dbReference type="NCBI Taxonomy" id="1927960"/>
    <lineage>
        <taxon>Bacteria</taxon>
        <taxon>Pseudomonadati</taxon>
        <taxon>Pseudomonadota</taxon>
        <taxon>Gammaproteobacteria</taxon>
        <taxon>Lysobacterales</taxon>
        <taxon>Rhodanobacteraceae</taxon>
        <taxon>Dyella</taxon>
    </lineage>
</organism>